<proteinExistence type="predicted"/>
<organism evidence="1 2">
    <name type="scientific">Colletotrichum shisoi</name>
    <dbReference type="NCBI Taxonomy" id="2078593"/>
    <lineage>
        <taxon>Eukaryota</taxon>
        <taxon>Fungi</taxon>
        <taxon>Dikarya</taxon>
        <taxon>Ascomycota</taxon>
        <taxon>Pezizomycotina</taxon>
        <taxon>Sordariomycetes</taxon>
        <taxon>Hypocreomycetidae</taxon>
        <taxon>Glomerellales</taxon>
        <taxon>Glomerellaceae</taxon>
        <taxon>Colletotrichum</taxon>
        <taxon>Colletotrichum destructivum species complex</taxon>
    </lineage>
</organism>
<comment type="caution">
    <text evidence="1">The sequence shown here is derived from an EMBL/GenBank/DDBJ whole genome shotgun (WGS) entry which is preliminary data.</text>
</comment>
<dbReference type="Proteomes" id="UP000326340">
    <property type="component" value="Unassembled WGS sequence"/>
</dbReference>
<dbReference type="EMBL" id="PUHP01000788">
    <property type="protein sequence ID" value="TQN68006.1"/>
    <property type="molecule type" value="Genomic_DNA"/>
</dbReference>
<gene>
    <name evidence="1" type="ORF">CSHISOI_07458</name>
</gene>
<dbReference type="AlphaFoldDB" id="A0A5Q4BMQ4"/>
<protein>
    <submittedName>
        <fullName evidence="1">Uncharacterized protein</fullName>
    </submittedName>
</protein>
<evidence type="ECO:0000313" key="1">
    <source>
        <dbReference type="EMBL" id="TQN68006.1"/>
    </source>
</evidence>
<evidence type="ECO:0000313" key="2">
    <source>
        <dbReference type="Proteomes" id="UP000326340"/>
    </source>
</evidence>
<reference evidence="1 2" key="1">
    <citation type="journal article" date="2019" name="Sci. Rep.">
        <title>Colletotrichum shisoi sp. nov., an anthracnose pathogen of Perilla frutescens in Japan: molecular phylogenetic, morphological and genomic evidence.</title>
        <authorList>
            <person name="Gan P."/>
            <person name="Tsushima A."/>
            <person name="Hiroyama R."/>
            <person name="Narusaka M."/>
            <person name="Takano Y."/>
            <person name="Narusaka Y."/>
            <person name="Kawaradani M."/>
            <person name="Damm U."/>
            <person name="Shirasu K."/>
        </authorList>
    </citation>
    <scope>NUCLEOTIDE SEQUENCE [LARGE SCALE GENOMIC DNA]</scope>
    <source>
        <strain evidence="1 2">PG-2018a</strain>
    </source>
</reference>
<name>A0A5Q4BMQ4_9PEZI</name>
<accession>A0A5Q4BMQ4</accession>
<keyword evidence="2" id="KW-1185">Reference proteome</keyword>
<sequence length="23" mass="2699">MYMEYKTALRSKLRAEKALPAID</sequence>